<dbReference type="Gene3D" id="3.40.50.360">
    <property type="match status" value="1"/>
</dbReference>
<dbReference type="Proteomes" id="UP000609064">
    <property type="component" value="Unassembled WGS sequence"/>
</dbReference>
<reference evidence="2" key="2">
    <citation type="submission" date="2020-09" db="EMBL/GenBank/DDBJ databases">
        <authorList>
            <person name="Sun Q."/>
            <person name="Zhou Y."/>
        </authorList>
    </citation>
    <scope>NUCLEOTIDE SEQUENCE</scope>
    <source>
        <strain evidence="2">CGMCC 1.15958</strain>
    </source>
</reference>
<dbReference type="PANTHER" id="PTHR30543:SF21">
    <property type="entry name" value="NAD(P)H-DEPENDENT FMN REDUCTASE LOT6"/>
    <property type="match status" value="1"/>
</dbReference>
<feature type="domain" description="NADPH-dependent FMN reductase-like" evidence="1">
    <location>
        <begin position="6"/>
        <end position="136"/>
    </location>
</feature>
<keyword evidence="3" id="KW-1185">Reference proteome</keyword>
<dbReference type="SUPFAM" id="SSF52218">
    <property type="entry name" value="Flavoproteins"/>
    <property type="match status" value="1"/>
</dbReference>
<dbReference type="GO" id="GO:0005829">
    <property type="term" value="C:cytosol"/>
    <property type="evidence" value="ECO:0007669"/>
    <property type="project" value="TreeGrafter"/>
</dbReference>
<dbReference type="PANTHER" id="PTHR30543">
    <property type="entry name" value="CHROMATE REDUCTASE"/>
    <property type="match status" value="1"/>
</dbReference>
<dbReference type="AlphaFoldDB" id="A0A916Z8K4"/>
<evidence type="ECO:0000313" key="2">
    <source>
        <dbReference type="EMBL" id="GGD80658.1"/>
    </source>
</evidence>
<gene>
    <name evidence="2" type="primary">yieF</name>
    <name evidence="2" type="ORF">GCM10011514_50950</name>
</gene>
<dbReference type="InterPro" id="IPR029039">
    <property type="entry name" value="Flavoprotein-like_sf"/>
</dbReference>
<protein>
    <submittedName>
        <fullName evidence="2">NAD(P)H dehydrogenase (Quinone)</fullName>
    </submittedName>
</protein>
<dbReference type="GO" id="GO:0010181">
    <property type="term" value="F:FMN binding"/>
    <property type="evidence" value="ECO:0007669"/>
    <property type="project" value="TreeGrafter"/>
</dbReference>
<dbReference type="InterPro" id="IPR005025">
    <property type="entry name" value="FMN_Rdtase-like_dom"/>
</dbReference>
<reference evidence="2" key="1">
    <citation type="journal article" date="2014" name="Int. J. Syst. Evol. Microbiol.">
        <title>Complete genome sequence of Corynebacterium casei LMG S-19264T (=DSM 44701T), isolated from a smear-ripened cheese.</title>
        <authorList>
            <consortium name="US DOE Joint Genome Institute (JGI-PGF)"/>
            <person name="Walter F."/>
            <person name="Albersmeier A."/>
            <person name="Kalinowski J."/>
            <person name="Ruckert C."/>
        </authorList>
    </citation>
    <scope>NUCLEOTIDE SEQUENCE</scope>
    <source>
        <strain evidence="2">CGMCC 1.15958</strain>
    </source>
</reference>
<dbReference type="GO" id="GO:0016491">
    <property type="term" value="F:oxidoreductase activity"/>
    <property type="evidence" value="ECO:0007669"/>
    <property type="project" value="InterPro"/>
</dbReference>
<sequence length="182" mass="19827">MQEKKKILAISGSTRNGSTNHKILKLIAELVSDNFELTLFDGLATLPHFNPDLDNVDSLPKEVEAFRSQVSEPDGIIICTPEYIFSLPGSLKNAFEWCVSTTIFSDKKVALITASASGQKGHEELNLIMKTLGAVFNDETSILISGVRGKIDVDGKIIHEETLEKVTNLVKKLLEDLAVGGS</sequence>
<dbReference type="Pfam" id="PF03358">
    <property type="entry name" value="FMN_red"/>
    <property type="match status" value="1"/>
</dbReference>
<dbReference type="InterPro" id="IPR050712">
    <property type="entry name" value="NAD(P)H-dep_reductase"/>
</dbReference>
<dbReference type="RefSeq" id="WP_188770859.1">
    <property type="nucleotide sequence ID" value="NZ_BMKK01000016.1"/>
</dbReference>
<accession>A0A916Z8K4</accession>
<comment type="caution">
    <text evidence="2">The sequence shown here is derived from an EMBL/GenBank/DDBJ whole genome shotgun (WGS) entry which is preliminary data.</text>
</comment>
<evidence type="ECO:0000259" key="1">
    <source>
        <dbReference type="Pfam" id="PF03358"/>
    </source>
</evidence>
<name>A0A916Z8K4_9BACT</name>
<proteinExistence type="predicted"/>
<dbReference type="EMBL" id="BMKK01000016">
    <property type="protein sequence ID" value="GGD80658.1"/>
    <property type="molecule type" value="Genomic_DNA"/>
</dbReference>
<organism evidence="2 3">
    <name type="scientific">Emticicia aquatilis</name>
    <dbReference type="NCBI Taxonomy" id="1537369"/>
    <lineage>
        <taxon>Bacteria</taxon>
        <taxon>Pseudomonadati</taxon>
        <taxon>Bacteroidota</taxon>
        <taxon>Cytophagia</taxon>
        <taxon>Cytophagales</taxon>
        <taxon>Leadbetterellaceae</taxon>
        <taxon>Emticicia</taxon>
    </lineage>
</organism>
<evidence type="ECO:0000313" key="3">
    <source>
        <dbReference type="Proteomes" id="UP000609064"/>
    </source>
</evidence>